<gene>
    <name evidence="1" type="ORF">LTR37_014844</name>
</gene>
<dbReference type="EMBL" id="JAUTXU010000160">
    <property type="protein sequence ID" value="KAK3702482.1"/>
    <property type="molecule type" value="Genomic_DNA"/>
</dbReference>
<name>A0ACC3MT28_9PEZI</name>
<proteinExistence type="predicted"/>
<evidence type="ECO:0000313" key="2">
    <source>
        <dbReference type="Proteomes" id="UP001281147"/>
    </source>
</evidence>
<keyword evidence="2" id="KW-1185">Reference proteome</keyword>
<organism evidence="1 2">
    <name type="scientific">Vermiconidia calcicola</name>
    <dbReference type="NCBI Taxonomy" id="1690605"/>
    <lineage>
        <taxon>Eukaryota</taxon>
        <taxon>Fungi</taxon>
        <taxon>Dikarya</taxon>
        <taxon>Ascomycota</taxon>
        <taxon>Pezizomycotina</taxon>
        <taxon>Dothideomycetes</taxon>
        <taxon>Dothideomycetidae</taxon>
        <taxon>Mycosphaerellales</taxon>
        <taxon>Extremaceae</taxon>
        <taxon>Vermiconidia</taxon>
    </lineage>
</organism>
<reference evidence="1" key="1">
    <citation type="submission" date="2023-07" db="EMBL/GenBank/DDBJ databases">
        <title>Black Yeasts Isolated from many extreme environments.</title>
        <authorList>
            <person name="Coleine C."/>
            <person name="Stajich J.E."/>
            <person name="Selbmann L."/>
        </authorList>
    </citation>
    <scope>NUCLEOTIDE SEQUENCE</scope>
    <source>
        <strain evidence="1">CCFEE 5714</strain>
    </source>
</reference>
<protein>
    <submittedName>
        <fullName evidence="1">Uncharacterized protein</fullName>
    </submittedName>
</protein>
<sequence>MSSRSTTPAANITDGVNVLNTYLAENDLPHPSFDANGPADLQLSSEVEDTVLSVLNSTLELCDLLRGPKESMLEWFFWRPWVVYDVIRRFSIAAKIPVDGEASYADLAVAPGINEDALTRILRYGLDSSSAIKLLAEDALLNDMVQQAREDCMASSLAQADALEKWPAADEPSEVTYLLGENSTQTGFFAHIAQDPERAERFARSMSHHSKGENIAEDYDWGSLGSATIVDIGGSTGEVAFKIANQYPNLKVIVQDLPEYLKAAKVKDLGNVSFMAHDFFKDQPVAGASVYYLRWVFHDWHDKYGVKILRALIPALRPGTKVLIVQAIVPPFGVLPNLVERRLRGFDTAMLAFMNAKERTLDEWKNMIRTADARFQFEQVIPLKNSLLSVIELVWAP</sequence>
<evidence type="ECO:0000313" key="1">
    <source>
        <dbReference type="EMBL" id="KAK3702482.1"/>
    </source>
</evidence>
<comment type="caution">
    <text evidence="1">The sequence shown here is derived from an EMBL/GenBank/DDBJ whole genome shotgun (WGS) entry which is preliminary data.</text>
</comment>
<dbReference type="Proteomes" id="UP001281147">
    <property type="component" value="Unassembled WGS sequence"/>
</dbReference>
<accession>A0ACC3MT28</accession>